<dbReference type="OrthoDB" id="9783240at2"/>
<protein>
    <recommendedName>
        <fullName evidence="6">Leucine-binding protein domain-containing protein</fullName>
    </recommendedName>
</protein>
<dbReference type="InterPro" id="IPR028082">
    <property type="entry name" value="Peripla_BP_I"/>
</dbReference>
<dbReference type="PANTHER" id="PTHR30483:SF6">
    <property type="entry name" value="PERIPLASMIC BINDING PROTEIN OF ABC TRANSPORTER FOR NATURAL AMINO ACIDS"/>
    <property type="match status" value="1"/>
</dbReference>
<dbReference type="Proteomes" id="UP000446348">
    <property type="component" value="Unassembled WGS sequence"/>
</dbReference>
<accession>A0A845RFI2</accession>
<dbReference type="PRINTS" id="PR00337">
    <property type="entry name" value="LEUILEVALBP"/>
</dbReference>
<dbReference type="GO" id="GO:0006865">
    <property type="term" value="P:amino acid transport"/>
    <property type="evidence" value="ECO:0007669"/>
    <property type="project" value="UniProtKB-KW"/>
</dbReference>
<dbReference type="InterPro" id="IPR028081">
    <property type="entry name" value="Leu-bd"/>
</dbReference>
<feature type="chain" id="PRO_5039546784" description="Leucine-binding protein domain-containing protein" evidence="5">
    <location>
        <begin position="20"/>
        <end position="410"/>
    </location>
</feature>
<dbReference type="PROSITE" id="PS51257">
    <property type="entry name" value="PROKAR_LIPOPROTEIN"/>
    <property type="match status" value="1"/>
</dbReference>
<evidence type="ECO:0000256" key="5">
    <source>
        <dbReference type="SAM" id="SignalP"/>
    </source>
</evidence>
<dbReference type="InterPro" id="IPR000709">
    <property type="entry name" value="Leu_Ile_Val-bd"/>
</dbReference>
<dbReference type="RefSeq" id="WP_160209249.1">
    <property type="nucleotide sequence ID" value="NZ_QXWZ01000007.1"/>
</dbReference>
<keyword evidence="2" id="KW-0813">Transport</keyword>
<keyword evidence="4" id="KW-0029">Amino-acid transport</keyword>
<evidence type="ECO:0000256" key="2">
    <source>
        <dbReference type="ARBA" id="ARBA00022448"/>
    </source>
</evidence>
<evidence type="ECO:0000259" key="6">
    <source>
        <dbReference type="Pfam" id="PF13458"/>
    </source>
</evidence>
<evidence type="ECO:0000256" key="4">
    <source>
        <dbReference type="ARBA" id="ARBA00022970"/>
    </source>
</evidence>
<evidence type="ECO:0000313" key="8">
    <source>
        <dbReference type="Proteomes" id="UP000446348"/>
    </source>
</evidence>
<feature type="signal peptide" evidence="5">
    <location>
        <begin position="1"/>
        <end position="19"/>
    </location>
</feature>
<dbReference type="Gene3D" id="3.40.50.2300">
    <property type="match status" value="2"/>
</dbReference>
<evidence type="ECO:0000256" key="3">
    <source>
        <dbReference type="ARBA" id="ARBA00022729"/>
    </source>
</evidence>
<dbReference type="InterPro" id="IPR051010">
    <property type="entry name" value="BCAA_transport"/>
</dbReference>
<evidence type="ECO:0000256" key="1">
    <source>
        <dbReference type="ARBA" id="ARBA00010062"/>
    </source>
</evidence>
<proteinExistence type="inferred from homology"/>
<feature type="domain" description="Leucine-binding protein" evidence="6">
    <location>
        <begin position="65"/>
        <end position="401"/>
    </location>
</feature>
<evidence type="ECO:0000313" key="7">
    <source>
        <dbReference type="EMBL" id="NBI78403.1"/>
    </source>
</evidence>
<reference evidence="7 8" key="1">
    <citation type="submission" date="2018-08" db="EMBL/GenBank/DDBJ databases">
        <title>Murine metabolic-syndrome-specific gut microbial biobank.</title>
        <authorList>
            <person name="Liu C."/>
        </authorList>
    </citation>
    <scope>NUCLEOTIDE SEQUENCE [LARGE SCALE GENOMIC DNA]</scope>
    <source>
        <strain evidence="7 8">X69</strain>
    </source>
</reference>
<dbReference type="AlphaFoldDB" id="A0A845RFI2"/>
<comment type="similarity">
    <text evidence="1">Belongs to the leucine-binding protein family.</text>
</comment>
<keyword evidence="3 5" id="KW-0732">Signal</keyword>
<name>A0A845RFI2_9FIRM</name>
<comment type="caution">
    <text evidence="7">The sequence shown here is derived from an EMBL/GenBank/DDBJ whole genome shotgun (WGS) entry which is preliminary data.</text>
</comment>
<gene>
    <name evidence="7" type="ORF">D3Z39_05880</name>
</gene>
<sequence length="410" mass="43801">MKRAFCFAMALTMTTALLAGCGSSGDAGAGTAPSAAGGGASTGAAAASSSAPANATQTEGGTYYIACGAPFTGDDAQYGNFFKKALDMKMNEINESGGINGKMIQIDYLDDKSTPKEASNIAQMVTSDSKYIAEIGSYNSTCVLAGAPIYQDAGMVQMAPTAGHPDITTANDHLFRLQNSNDVEYTWLADVAVNKLGEKKIAIVHLENDSGIVLSQILNEQIPAMGGEVVLTESYVQGQVSDFSSILTKLKAAAPELIICVTSYNDMGTMLQQAKQIDLGDVKWVSSGMIYSDDFLKLAGDAGEGVYSMTIFFADNPDERIAAFTEKYRSLYNENPNYFATNAYESLAMIEAALKNGADDRASLYDELLKIKEWDGETGYATFDDNRMVNRGMTVIKVENGKWVVAPENN</sequence>
<dbReference type="SUPFAM" id="SSF53822">
    <property type="entry name" value="Periplasmic binding protein-like I"/>
    <property type="match status" value="1"/>
</dbReference>
<dbReference type="Pfam" id="PF13458">
    <property type="entry name" value="Peripla_BP_6"/>
    <property type="match status" value="1"/>
</dbReference>
<dbReference type="PANTHER" id="PTHR30483">
    <property type="entry name" value="LEUCINE-SPECIFIC-BINDING PROTEIN"/>
    <property type="match status" value="1"/>
</dbReference>
<dbReference type="CDD" id="cd06349">
    <property type="entry name" value="PBP1_ABC_HAAT-like"/>
    <property type="match status" value="1"/>
</dbReference>
<dbReference type="EMBL" id="QXWZ01000007">
    <property type="protein sequence ID" value="NBI78403.1"/>
    <property type="molecule type" value="Genomic_DNA"/>
</dbReference>
<organism evidence="7 8">
    <name type="scientific">Anaerotruncus colihominis</name>
    <dbReference type="NCBI Taxonomy" id="169435"/>
    <lineage>
        <taxon>Bacteria</taxon>
        <taxon>Bacillati</taxon>
        <taxon>Bacillota</taxon>
        <taxon>Clostridia</taxon>
        <taxon>Eubacteriales</taxon>
        <taxon>Oscillospiraceae</taxon>
        <taxon>Anaerotruncus</taxon>
    </lineage>
</organism>